<comment type="caution">
    <text evidence="4">The sequence shown here is derived from an EMBL/GenBank/DDBJ whole genome shotgun (WGS) entry which is preliminary data.</text>
</comment>
<feature type="domain" description="Copper amine oxidase-like N-terminal" evidence="3">
    <location>
        <begin position="253"/>
        <end position="360"/>
    </location>
</feature>
<dbReference type="PATRIC" id="fig|1408254.3.peg.2752"/>
<evidence type="ECO:0000256" key="1">
    <source>
        <dbReference type="SAM" id="MobiDB-lite"/>
    </source>
</evidence>
<dbReference type="InterPro" id="IPR012854">
    <property type="entry name" value="Cu_amine_oxidase-like_N"/>
</dbReference>
<evidence type="ECO:0000259" key="3">
    <source>
        <dbReference type="Pfam" id="PF07833"/>
    </source>
</evidence>
<organism evidence="4 5">
    <name type="scientific">Brevibacillus panacihumi W25</name>
    <dbReference type="NCBI Taxonomy" id="1408254"/>
    <lineage>
        <taxon>Bacteria</taxon>
        <taxon>Bacillati</taxon>
        <taxon>Bacillota</taxon>
        <taxon>Bacilli</taxon>
        <taxon>Bacillales</taxon>
        <taxon>Paenibacillaceae</taxon>
        <taxon>Brevibacillus</taxon>
    </lineage>
</organism>
<dbReference type="OrthoDB" id="2665331at2"/>
<dbReference type="HOGENOM" id="CLU_071794_0_0_9"/>
<accession>V6M794</accession>
<gene>
    <name evidence="4" type="ORF">T458_14055</name>
</gene>
<dbReference type="Pfam" id="PF07833">
    <property type="entry name" value="Cu_amine_oxidN1"/>
    <property type="match status" value="1"/>
</dbReference>
<dbReference type="InterPro" id="IPR036582">
    <property type="entry name" value="Mao_N_sf"/>
</dbReference>
<dbReference type="AlphaFoldDB" id="V6M794"/>
<keyword evidence="2" id="KW-0732">Signal</keyword>
<dbReference type="STRING" id="1408254.T458_14055"/>
<dbReference type="Proteomes" id="UP000017973">
    <property type="component" value="Unassembled WGS sequence"/>
</dbReference>
<feature type="compositionally biased region" description="Basic and acidic residues" evidence="1">
    <location>
        <begin position="24"/>
        <end position="154"/>
    </location>
</feature>
<keyword evidence="5" id="KW-1185">Reference proteome</keyword>
<proteinExistence type="predicted"/>
<name>V6M794_9BACL</name>
<feature type="chain" id="PRO_5004749424" evidence="2">
    <location>
        <begin position="25"/>
        <end position="409"/>
    </location>
</feature>
<dbReference type="RefSeq" id="WP_023556704.1">
    <property type="nucleotide sequence ID" value="NZ_KI629782.1"/>
</dbReference>
<feature type="compositionally biased region" description="Acidic residues" evidence="1">
    <location>
        <begin position="376"/>
        <end position="400"/>
    </location>
</feature>
<dbReference type="SUPFAM" id="SSF55383">
    <property type="entry name" value="Copper amine oxidase, domain N"/>
    <property type="match status" value="1"/>
</dbReference>
<sequence length="409" mass="45711">MKKLISTSLILALLAVSPIAGVHAADKGKESGQAKQESKANEKAEKEKEKAKEKEEKEKEKAEKEKKEAEEKAEKEKEKAEKEAEKAKEKAEKDIEKAKEKAEKEAEKAKENAEKEAKKAKEDIEKAAKKAEEDKKKAEEKAQKEMEKLQEEAKANSNFDYEAKKAAIQEAVKAKKELIDLRIQLKKNPVVTDELKAKYEDLTSRLEQLSELQQALEVQKELLDRFYKPGDKQSFEKLGELYEKTGATGLKAYVNGKEVVMDVTPFRDKGRALVPVRAVSASLKAEVEWKPETRVVEVVRGDKKIVLYLDSGEAEVNGQKVALETKPVLKNGRVFLPLRFIGEALNTKVDYQEKGEIIIIEDEEAVDPVVEEEVEADVDAEADAEVDADADAVTEEEETTTEPATAVGE</sequence>
<feature type="signal peptide" evidence="2">
    <location>
        <begin position="1"/>
        <end position="24"/>
    </location>
</feature>
<reference evidence="4 5" key="1">
    <citation type="journal article" date="2014" name="Genome Announc.">
        <title>Draft Genome Sequence of Brevibacillus panacihumi Strain W25, a Halotolerant Hydrocarbon-Degrading Bacterium.</title>
        <authorList>
            <person name="Wang X."/>
            <person name="Jin D."/>
            <person name="Zhou L."/>
            <person name="Wu L."/>
            <person name="An W."/>
            <person name="Chen Y."/>
            <person name="Zhao L."/>
        </authorList>
    </citation>
    <scope>NUCLEOTIDE SEQUENCE [LARGE SCALE GENOMIC DNA]</scope>
    <source>
        <strain evidence="4 5">W25</strain>
    </source>
</reference>
<feature type="region of interest" description="Disordered" evidence="1">
    <location>
        <begin position="376"/>
        <end position="409"/>
    </location>
</feature>
<protein>
    <submittedName>
        <fullName evidence="4">Copper amine oxidase</fullName>
    </submittedName>
</protein>
<feature type="region of interest" description="Disordered" evidence="1">
    <location>
        <begin position="24"/>
        <end position="155"/>
    </location>
</feature>
<evidence type="ECO:0000313" key="4">
    <source>
        <dbReference type="EMBL" id="EST54419.1"/>
    </source>
</evidence>
<dbReference type="Gene3D" id="3.30.457.10">
    <property type="entry name" value="Copper amine oxidase-like, N-terminal domain"/>
    <property type="match status" value="1"/>
</dbReference>
<evidence type="ECO:0000256" key="2">
    <source>
        <dbReference type="SAM" id="SignalP"/>
    </source>
</evidence>
<dbReference type="eggNOG" id="COG0457">
    <property type="taxonomic scope" value="Bacteria"/>
</dbReference>
<dbReference type="EMBL" id="AYJU01000016">
    <property type="protein sequence ID" value="EST54419.1"/>
    <property type="molecule type" value="Genomic_DNA"/>
</dbReference>
<evidence type="ECO:0000313" key="5">
    <source>
        <dbReference type="Proteomes" id="UP000017973"/>
    </source>
</evidence>